<feature type="region of interest" description="Disordered" evidence="1">
    <location>
        <begin position="1"/>
        <end position="26"/>
    </location>
</feature>
<evidence type="ECO:0000313" key="4">
    <source>
        <dbReference type="Proteomes" id="UP000553632"/>
    </source>
</evidence>
<organism evidence="3 5">
    <name type="scientific">Perkinsus olseni</name>
    <name type="common">Perkinsus atlanticus</name>
    <dbReference type="NCBI Taxonomy" id="32597"/>
    <lineage>
        <taxon>Eukaryota</taxon>
        <taxon>Sar</taxon>
        <taxon>Alveolata</taxon>
        <taxon>Perkinsozoa</taxon>
        <taxon>Perkinsea</taxon>
        <taxon>Perkinsida</taxon>
        <taxon>Perkinsidae</taxon>
        <taxon>Perkinsus</taxon>
    </lineage>
</organism>
<dbReference type="EMBL" id="JABANM010012460">
    <property type="protein sequence ID" value="KAF4735968.1"/>
    <property type="molecule type" value="Genomic_DNA"/>
</dbReference>
<protein>
    <submittedName>
        <fullName evidence="3">Uncharacterized protein</fullName>
    </submittedName>
</protein>
<dbReference type="Proteomes" id="UP000574390">
    <property type="component" value="Unassembled WGS sequence"/>
</dbReference>
<evidence type="ECO:0000313" key="3">
    <source>
        <dbReference type="EMBL" id="KAF4735968.1"/>
    </source>
</evidence>
<feature type="compositionally biased region" description="Polar residues" evidence="1">
    <location>
        <begin position="1"/>
        <end position="11"/>
    </location>
</feature>
<sequence length="146" mass="15971">MDLSRSASPPAQQEVGKGPVTPKDGQDCQALRDAVEFLINRAEQQAHVAEMVRATMLGHYRRVAAQSPTPKAEGSGNGHLRGGDDLVDLMLTDNPQHELSPVKLLLPAEPVDKLYDDPCGLPFLSPLWRSPNVLETPLKRKLSDPF</sequence>
<evidence type="ECO:0000313" key="5">
    <source>
        <dbReference type="Proteomes" id="UP000574390"/>
    </source>
</evidence>
<comment type="caution">
    <text evidence="3">The sequence shown here is derived from an EMBL/GenBank/DDBJ whole genome shotgun (WGS) entry which is preliminary data.</text>
</comment>
<gene>
    <name evidence="3" type="ORF">FOZ62_026098</name>
    <name evidence="2" type="ORF">FOZ63_008747</name>
</gene>
<reference evidence="4 5" key="1">
    <citation type="submission" date="2020-04" db="EMBL/GenBank/DDBJ databases">
        <title>Perkinsus olseni comparative genomics.</title>
        <authorList>
            <person name="Bogema D.R."/>
        </authorList>
    </citation>
    <scope>NUCLEOTIDE SEQUENCE [LARGE SCALE GENOMIC DNA]</scope>
    <source>
        <strain evidence="3">ATCC PRA-205</strain>
        <strain evidence="2 4">ATCC PRA-207</strain>
    </source>
</reference>
<proteinExistence type="predicted"/>
<keyword evidence="4" id="KW-1185">Reference proteome</keyword>
<accession>A0A7J6SSV7</accession>
<evidence type="ECO:0000313" key="2">
    <source>
        <dbReference type="EMBL" id="KAF4690410.1"/>
    </source>
</evidence>
<name>A0A7J6SSV7_PEROL</name>
<dbReference type="EMBL" id="JABANO010039722">
    <property type="protein sequence ID" value="KAF4690410.1"/>
    <property type="molecule type" value="Genomic_DNA"/>
</dbReference>
<evidence type="ECO:0000256" key="1">
    <source>
        <dbReference type="SAM" id="MobiDB-lite"/>
    </source>
</evidence>
<dbReference type="OMA" id="EMIRATM"/>
<feature type="region of interest" description="Disordered" evidence="1">
    <location>
        <begin position="64"/>
        <end position="87"/>
    </location>
</feature>
<dbReference type="AlphaFoldDB" id="A0A7J6SSV7"/>
<dbReference type="Proteomes" id="UP000553632">
    <property type="component" value="Unassembled WGS sequence"/>
</dbReference>